<keyword evidence="4" id="KW-0269">Exonuclease</keyword>
<dbReference type="AlphaFoldDB" id="A0A381TEQ0"/>
<dbReference type="InterPro" id="IPR003753">
    <property type="entry name" value="Exonuc_VII_L"/>
</dbReference>
<dbReference type="PANTHER" id="PTHR30008">
    <property type="entry name" value="EXODEOXYRIBONUCLEASE 7 LARGE SUBUNIT"/>
    <property type="match status" value="1"/>
</dbReference>
<dbReference type="GO" id="GO:0006308">
    <property type="term" value="P:DNA catabolic process"/>
    <property type="evidence" value="ECO:0007669"/>
    <property type="project" value="InterPro"/>
</dbReference>
<evidence type="ECO:0000313" key="7">
    <source>
        <dbReference type="EMBL" id="SVA12413.1"/>
    </source>
</evidence>
<dbReference type="InterPro" id="IPR020579">
    <property type="entry name" value="Exonuc_VII_lsu_C"/>
</dbReference>
<organism evidence="7">
    <name type="scientific">marine metagenome</name>
    <dbReference type="NCBI Taxonomy" id="408172"/>
    <lineage>
        <taxon>unclassified sequences</taxon>
        <taxon>metagenomes</taxon>
        <taxon>ecological metagenomes</taxon>
    </lineage>
</organism>
<gene>
    <name evidence="7" type="ORF">METZ01_LOCUS65267</name>
</gene>
<sequence>MADLVDLPFDDPAHATSDPKLSKAPLSTAKPTTRRIFTVNELTSEVRELLETTYGEIWIDGELSNYRRWRTGHVYFTLKDAEAQLKGVMFRSAVRHLRFAPDDGLRVIVRGRLSVYEPKGEYQIVCEHMEPHGIGALQLAFEQLKRRLESEGLFEPSSKRPLPTLPRKIGIVTSMDGAALRDIIHILGRRYPNVHLVIRPVRVQGEGAGNDIAQALNQIAKLSGVDVIIVGRGGGSIEDLWAFNEEVVARAIVASTIPIISAVGHETDFTIADFAADLRAPTPSAAAELVVTKKDEFRAQIDRMQERLRNGASMRIHSKQARVRSLEQRPGLAAWPTRLALTGRRAVDLSYGLSRTTRRCVGRVQRRYHELRLRLEGRDLRRTVGAITTRLTLSKGLLAREITRHLSERRESLVALAGRLENLSPLGVLGRGYAVCWNGDRSGIVSDASLVEKGDAVHVTLHRGELGCKVITMKRPSTSTETRTSTE</sequence>
<feature type="domain" description="OB-fold nucleic acid binding" evidence="6">
    <location>
        <begin position="37"/>
        <end position="130"/>
    </location>
</feature>
<feature type="domain" description="Exonuclease VII large subunit C-terminal" evidence="5">
    <location>
        <begin position="153"/>
        <end position="468"/>
    </location>
</feature>
<evidence type="ECO:0000259" key="5">
    <source>
        <dbReference type="Pfam" id="PF02601"/>
    </source>
</evidence>
<evidence type="ECO:0000256" key="2">
    <source>
        <dbReference type="ARBA" id="ARBA00022722"/>
    </source>
</evidence>
<name>A0A381TEQ0_9ZZZZ</name>
<keyword evidence="3" id="KW-0378">Hydrolase</keyword>
<dbReference type="HAMAP" id="MF_00378">
    <property type="entry name" value="Exonuc_7_L"/>
    <property type="match status" value="1"/>
</dbReference>
<keyword evidence="2" id="KW-0540">Nuclease</keyword>
<reference evidence="7" key="1">
    <citation type="submission" date="2018-05" db="EMBL/GenBank/DDBJ databases">
        <authorList>
            <person name="Lanie J.A."/>
            <person name="Ng W.-L."/>
            <person name="Kazmierczak K.M."/>
            <person name="Andrzejewski T.M."/>
            <person name="Davidsen T.M."/>
            <person name="Wayne K.J."/>
            <person name="Tettelin H."/>
            <person name="Glass J.I."/>
            <person name="Rusch D."/>
            <person name="Podicherti R."/>
            <person name="Tsui H.-C.T."/>
            <person name="Winkler M.E."/>
        </authorList>
    </citation>
    <scope>NUCLEOTIDE SEQUENCE</scope>
</reference>
<dbReference type="NCBIfam" id="TIGR00237">
    <property type="entry name" value="xseA"/>
    <property type="match status" value="1"/>
</dbReference>
<dbReference type="Pfam" id="PF13742">
    <property type="entry name" value="tRNA_anti_2"/>
    <property type="match status" value="1"/>
</dbReference>
<evidence type="ECO:0000259" key="6">
    <source>
        <dbReference type="Pfam" id="PF13742"/>
    </source>
</evidence>
<dbReference type="GO" id="GO:0008855">
    <property type="term" value="F:exodeoxyribonuclease VII activity"/>
    <property type="evidence" value="ECO:0007669"/>
    <property type="project" value="InterPro"/>
</dbReference>
<evidence type="ECO:0000256" key="1">
    <source>
        <dbReference type="ARBA" id="ARBA00022490"/>
    </source>
</evidence>
<dbReference type="EMBL" id="UINC01004180">
    <property type="protein sequence ID" value="SVA12413.1"/>
    <property type="molecule type" value="Genomic_DNA"/>
</dbReference>
<protein>
    <submittedName>
        <fullName evidence="7">Uncharacterized protein</fullName>
    </submittedName>
</protein>
<proteinExistence type="inferred from homology"/>
<dbReference type="CDD" id="cd04489">
    <property type="entry name" value="ExoVII_LU_OBF"/>
    <property type="match status" value="1"/>
</dbReference>
<dbReference type="Pfam" id="PF02601">
    <property type="entry name" value="Exonuc_VII_L"/>
    <property type="match status" value="1"/>
</dbReference>
<evidence type="ECO:0000256" key="3">
    <source>
        <dbReference type="ARBA" id="ARBA00022801"/>
    </source>
</evidence>
<dbReference type="PANTHER" id="PTHR30008:SF0">
    <property type="entry name" value="EXODEOXYRIBONUCLEASE 7 LARGE SUBUNIT"/>
    <property type="match status" value="1"/>
</dbReference>
<dbReference type="GO" id="GO:0009318">
    <property type="term" value="C:exodeoxyribonuclease VII complex"/>
    <property type="evidence" value="ECO:0007669"/>
    <property type="project" value="InterPro"/>
</dbReference>
<evidence type="ECO:0000256" key="4">
    <source>
        <dbReference type="ARBA" id="ARBA00022839"/>
    </source>
</evidence>
<accession>A0A381TEQ0</accession>
<dbReference type="InterPro" id="IPR025824">
    <property type="entry name" value="OB-fold_nuc-bd_dom"/>
</dbReference>
<dbReference type="GO" id="GO:0003676">
    <property type="term" value="F:nucleic acid binding"/>
    <property type="evidence" value="ECO:0007669"/>
    <property type="project" value="InterPro"/>
</dbReference>
<keyword evidence="1" id="KW-0963">Cytoplasm</keyword>